<proteinExistence type="inferred from homology"/>
<reference evidence="11 12" key="1">
    <citation type="journal article" date="2019" name="Genome Biol. Evol.">
        <title>Insights into the evolution of the New World diploid cottons (Gossypium, subgenus Houzingenia) based on genome sequencing.</title>
        <authorList>
            <person name="Grover C.E."/>
            <person name="Arick M.A. 2nd"/>
            <person name="Thrash A."/>
            <person name="Conover J.L."/>
            <person name="Sanders W.S."/>
            <person name="Peterson D.G."/>
            <person name="Frelichowski J.E."/>
            <person name="Scheffler J.A."/>
            <person name="Scheffler B.E."/>
            <person name="Wendel J.F."/>
        </authorList>
    </citation>
    <scope>NUCLEOTIDE SEQUENCE [LARGE SCALE GENOMIC DNA]</scope>
    <source>
        <strain evidence="11">27</strain>
        <tissue evidence="11">Leaf</tissue>
    </source>
</reference>
<feature type="transmembrane region" description="Helical" evidence="9">
    <location>
        <begin position="98"/>
        <end position="118"/>
    </location>
</feature>
<feature type="transmembrane region" description="Helical" evidence="9">
    <location>
        <begin position="547"/>
        <end position="567"/>
    </location>
</feature>
<dbReference type="SUPFAM" id="SSF103473">
    <property type="entry name" value="MFS general substrate transporter"/>
    <property type="match status" value="1"/>
</dbReference>
<feature type="transmembrane region" description="Helical" evidence="9">
    <location>
        <begin position="157"/>
        <end position="179"/>
    </location>
</feature>
<dbReference type="InterPro" id="IPR005829">
    <property type="entry name" value="Sugar_transporter_CS"/>
</dbReference>
<feature type="transmembrane region" description="Helical" evidence="9">
    <location>
        <begin position="185"/>
        <end position="207"/>
    </location>
</feature>
<feature type="transmembrane region" description="Helical" evidence="9">
    <location>
        <begin position="124"/>
        <end position="145"/>
    </location>
</feature>
<dbReference type="Pfam" id="PF00083">
    <property type="entry name" value="Sugar_tr"/>
    <property type="match status" value="2"/>
</dbReference>
<dbReference type="CDD" id="cd17360">
    <property type="entry name" value="MFS_HMIT_like"/>
    <property type="match status" value="1"/>
</dbReference>
<dbReference type="InterPro" id="IPR050814">
    <property type="entry name" value="Myo-inositol_Transporter"/>
</dbReference>
<feature type="transmembrane region" description="Helical" evidence="9">
    <location>
        <begin position="67"/>
        <end position="86"/>
    </location>
</feature>
<feature type="domain" description="Major facilitator superfamily (MFS) profile" evidence="10">
    <location>
        <begin position="30"/>
        <end position="571"/>
    </location>
</feature>
<comment type="subcellular location">
    <subcellularLocation>
        <location evidence="1">Membrane</location>
        <topology evidence="1">Multi-pass membrane protein</topology>
    </subcellularLocation>
</comment>
<dbReference type="PROSITE" id="PS50850">
    <property type="entry name" value="MFS"/>
    <property type="match status" value="1"/>
</dbReference>
<dbReference type="InterPro" id="IPR003663">
    <property type="entry name" value="Sugar/inositol_transpt"/>
</dbReference>
<dbReference type="Gene3D" id="1.20.1250.20">
    <property type="entry name" value="MFS general substrate transporter like domains"/>
    <property type="match status" value="2"/>
</dbReference>
<evidence type="ECO:0000313" key="12">
    <source>
        <dbReference type="Proteomes" id="UP000593561"/>
    </source>
</evidence>
<keyword evidence="7 9" id="KW-0472">Membrane</keyword>
<evidence type="ECO:0000256" key="8">
    <source>
        <dbReference type="RuleBase" id="RU003346"/>
    </source>
</evidence>
<dbReference type="EMBL" id="JABFAC010249638">
    <property type="protein sequence ID" value="MBA0637981.1"/>
    <property type="molecule type" value="Genomic_DNA"/>
</dbReference>
<dbReference type="PROSITE" id="PS00217">
    <property type="entry name" value="SUGAR_TRANSPORT_2"/>
    <property type="match status" value="1"/>
</dbReference>
<dbReference type="AlphaFoldDB" id="A0A7J8TIN6"/>
<evidence type="ECO:0000256" key="7">
    <source>
        <dbReference type="ARBA" id="ARBA00023136"/>
    </source>
</evidence>
<evidence type="ECO:0000256" key="5">
    <source>
        <dbReference type="ARBA" id="ARBA00022847"/>
    </source>
</evidence>
<dbReference type="InterPro" id="IPR005828">
    <property type="entry name" value="MFS_sugar_transport-like"/>
</dbReference>
<evidence type="ECO:0000256" key="2">
    <source>
        <dbReference type="ARBA" id="ARBA00010992"/>
    </source>
</evidence>
<evidence type="ECO:0000256" key="3">
    <source>
        <dbReference type="ARBA" id="ARBA00022448"/>
    </source>
</evidence>
<protein>
    <recommendedName>
        <fullName evidence="10">Major facilitator superfamily (MFS) profile domain-containing protein</fullName>
    </recommendedName>
</protein>
<dbReference type="NCBIfam" id="TIGR00879">
    <property type="entry name" value="SP"/>
    <property type="match status" value="1"/>
</dbReference>
<dbReference type="InterPro" id="IPR020846">
    <property type="entry name" value="MFS_dom"/>
</dbReference>
<feature type="transmembrane region" description="Helical" evidence="9">
    <location>
        <begin position="423"/>
        <end position="444"/>
    </location>
</feature>
<evidence type="ECO:0000313" key="11">
    <source>
        <dbReference type="EMBL" id="MBA0637981.1"/>
    </source>
</evidence>
<keyword evidence="3 8" id="KW-0813">Transport</keyword>
<organism evidence="11 12">
    <name type="scientific">Gossypium davidsonii</name>
    <name type="common">Davidson's cotton</name>
    <name type="synonym">Gossypium klotzschianum subsp. davidsonii</name>
    <dbReference type="NCBI Taxonomy" id="34287"/>
    <lineage>
        <taxon>Eukaryota</taxon>
        <taxon>Viridiplantae</taxon>
        <taxon>Streptophyta</taxon>
        <taxon>Embryophyta</taxon>
        <taxon>Tracheophyta</taxon>
        <taxon>Spermatophyta</taxon>
        <taxon>Magnoliopsida</taxon>
        <taxon>eudicotyledons</taxon>
        <taxon>Gunneridae</taxon>
        <taxon>Pentapetalae</taxon>
        <taxon>rosids</taxon>
        <taxon>malvids</taxon>
        <taxon>Malvales</taxon>
        <taxon>Malvaceae</taxon>
        <taxon>Malvoideae</taxon>
        <taxon>Gossypium</taxon>
    </lineage>
</organism>
<comment type="similarity">
    <text evidence="2 8">Belongs to the major facilitator superfamily. Sugar transporter (TC 2.A.1.1) family.</text>
</comment>
<sequence length="606" mass="66159">MEGVVHTGTDASAFKECFSLTWKNPYVLRLAFSAGIGGLLFGYDTGVISGALLYIRDDFKSVDRQTVLQESIVSMAVAGAIIGAAVGGWMNDRFGRRMAILIADFLFFIGAVVMASAPNPALLIVGRVFVGLGVGMASMTSPLYISEASPAKIRGALVSTNGFLITGGQFLSYLINLAFTNAPGTWRWMLGIAGLPALLQFILMLLLPESPRWLFRKGREEEAKVILRKIYPADDVEKEIQDLKESVEAEIREEGSAKINMMKLLKTKTVRRGLIAGVGLQVFQQFVGINTVMYYSPTIVQLAGFASNKTALLLSLVTAGLNALGSIVSIYFIDRTGRKKLLLISLFGVAISLGLLAGVFHETTSHSPMVSRIQTSHFSNYTCPDYSSATNPGAWDCMKCLKASSPDCGFCASPTDKVKSHDISIFLQSLVFVFPSLTGFLLLLQLLPGACLLSNDTVKDLCHDESRLWYTRGCPSKYGWLALVGLALYIIFFSPGMGTAPWIVNSEIYPLRFRGVCGGIAATANWISNLIVAQSFLSLTEAIGTSWTFLIFGVISVVGLLFVIVYVPETKGLPIEEIEKMLETRSLHFRFWEKSQKPQEKKSQAV</sequence>
<dbReference type="InterPro" id="IPR036259">
    <property type="entry name" value="MFS_trans_sf"/>
</dbReference>
<dbReference type="GO" id="GO:0005886">
    <property type="term" value="C:plasma membrane"/>
    <property type="evidence" value="ECO:0007669"/>
    <property type="project" value="UniProtKB-ARBA"/>
</dbReference>
<evidence type="ECO:0000259" key="10">
    <source>
        <dbReference type="PROSITE" id="PS50850"/>
    </source>
</evidence>
<evidence type="ECO:0000256" key="6">
    <source>
        <dbReference type="ARBA" id="ARBA00022989"/>
    </source>
</evidence>
<comment type="caution">
    <text evidence="11">The sequence shown here is derived from an EMBL/GenBank/DDBJ whole genome shotgun (WGS) entry which is preliminary data.</text>
</comment>
<dbReference type="Proteomes" id="UP000593561">
    <property type="component" value="Unassembled WGS sequence"/>
</dbReference>
<evidence type="ECO:0000256" key="4">
    <source>
        <dbReference type="ARBA" id="ARBA00022692"/>
    </source>
</evidence>
<dbReference type="GO" id="GO:0005366">
    <property type="term" value="F:myo-inositol:proton symporter activity"/>
    <property type="evidence" value="ECO:0007669"/>
    <property type="project" value="TreeGrafter"/>
</dbReference>
<dbReference type="PANTHER" id="PTHR48020">
    <property type="entry name" value="PROTON MYO-INOSITOL COTRANSPORTER"/>
    <property type="match status" value="1"/>
</dbReference>
<keyword evidence="4 9" id="KW-0812">Transmembrane</keyword>
<keyword evidence="12" id="KW-1185">Reference proteome</keyword>
<keyword evidence="6 9" id="KW-1133">Transmembrane helix</keyword>
<keyword evidence="5" id="KW-0769">Symport</keyword>
<evidence type="ECO:0000256" key="9">
    <source>
        <dbReference type="SAM" id="Phobius"/>
    </source>
</evidence>
<feature type="transmembrane region" description="Helical" evidence="9">
    <location>
        <begin position="30"/>
        <end position="55"/>
    </location>
</feature>
<feature type="transmembrane region" description="Helical" evidence="9">
    <location>
        <begin position="311"/>
        <end position="334"/>
    </location>
</feature>
<dbReference type="FunFam" id="1.20.1250.20:FF:000137">
    <property type="entry name" value="Probable inositol transporter 2"/>
    <property type="match status" value="1"/>
</dbReference>
<accession>A0A7J8TIN6</accession>
<feature type="transmembrane region" description="Helical" evidence="9">
    <location>
        <begin position="273"/>
        <end position="296"/>
    </location>
</feature>
<dbReference type="FunFam" id="1.20.1250.20:FF:000121">
    <property type="entry name" value="Probable inositol transporter 2"/>
    <property type="match status" value="1"/>
</dbReference>
<name>A0A7J8TIN6_GOSDV</name>
<evidence type="ECO:0000256" key="1">
    <source>
        <dbReference type="ARBA" id="ARBA00004141"/>
    </source>
</evidence>
<dbReference type="PANTHER" id="PTHR48020:SF38">
    <property type="entry name" value="INOSITOL TRANSPORTER 2-RELATED"/>
    <property type="match status" value="1"/>
</dbReference>
<dbReference type="PRINTS" id="PR00171">
    <property type="entry name" value="SUGRTRNSPORT"/>
</dbReference>
<feature type="transmembrane region" description="Helical" evidence="9">
    <location>
        <begin position="478"/>
        <end position="504"/>
    </location>
</feature>
<gene>
    <name evidence="11" type="ORF">Godav_028930</name>
</gene>
<feature type="transmembrane region" description="Helical" evidence="9">
    <location>
        <begin position="341"/>
        <end position="360"/>
    </location>
</feature>